<accession>A0A8J7QAG7</accession>
<dbReference type="EMBL" id="JAFREP010000019">
    <property type="protein sequence ID" value="MBO1320832.1"/>
    <property type="molecule type" value="Genomic_DNA"/>
</dbReference>
<proteinExistence type="predicted"/>
<sequence>MARFLQMEPTHRYRSHVRRGGASSRRRTLMWLSVLLLPHLVIGTLNAAEPHARDARILLRTLQYVRNLQPMDAVPIAILYDPNQPASQQEAVALEALLQREDTRQAIQARLVPISALETQENISVLFLTRRLGAHFERIARFAGERGLLTVSMDRECAGSEGCVVAFETQAGIEIFINQKNMKRNRIDFDAAFMYTAKRL</sequence>
<dbReference type="InterPro" id="IPR025293">
    <property type="entry name" value="YfiR/HmsC-like"/>
</dbReference>
<gene>
    <name evidence="1" type="ORF">J3U88_20305</name>
</gene>
<evidence type="ECO:0000313" key="1">
    <source>
        <dbReference type="EMBL" id="MBO1320832.1"/>
    </source>
</evidence>
<keyword evidence="2" id="KW-1185">Reference proteome</keyword>
<dbReference type="Pfam" id="PF13689">
    <property type="entry name" value="DUF4154"/>
    <property type="match status" value="1"/>
</dbReference>
<dbReference type="Proteomes" id="UP000664417">
    <property type="component" value="Unassembled WGS sequence"/>
</dbReference>
<comment type="caution">
    <text evidence="1">The sequence shown here is derived from an EMBL/GenBank/DDBJ whole genome shotgun (WGS) entry which is preliminary data.</text>
</comment>
<reference evidence="1" key="1">
    <citation type="submission" date="2021-03" db="EMBL/GenBank/DDBJ databases">
        <authorList>
            <person name="Wang G."/>
        </authorList>
    </citation>
    <scope>NUCLEOTIDE SEQUENCE</scope>
    <source>
        <strain evidence="1">KCTC 12899</strain>
    </source>
</reference>
<evidence type="ECO:0000313" key="2">
    <source>
        <dbReference type="Proteomes" id="UP000664417"/>
    </source>
</evidence>
<name>A0A8J7QAG7_9BACT</name>
<dbReference type="AlphaFoldDB" id="A0A8J7QAG7"/>
<organism evidence="1 2">
    <name type="scientific">Acanthopleuribacter pedis</name>
    <dbReference type="NCBI Taxonomy" id="442870"/>
    <lineage>
        <taxon>Bacteria</taxon>
        <taxon>Pseudomonadati</taxon>
        <taxon>Acidobacteriota</taxon>
        <taxon>Holophagae</taxon>
        <taxon>Acanthopleuribacterales</taxon>
        <taxon>Acanthopleuribacteraceae</taxon>
        <taxon>Acanthopleuribacter</taxon>
    </lineage>
</organism>
<protein>
    <submittedName>
        <fullName evidence="1">DUF4154 domain-containing protein</fullName>
    </submittedName>
</protein>
<dbReference type="RefSeq" id="WP_207860797.1">
    <property type="nucleotide sequence ID" value="NZ_JAFREP010000019.1"/>
</dbReference>